<dbReference type="PANTHER" id="PTHR30146:SF109">
    <property type="entry name" value="HTH-TYPE TRANSCRIPTIONAL REGULATOR GALS"/>
    <property type="match status" value="1"/>
</dbReference>
<protein>
    <submittedName>
        <fullName evidence="1">Transcriptional regulator</fullName>
    </submittedName>
</protein>
<dbReference type="SMART" id="SM00354">
    <property type="entry name" value="HTH_LACI"/>
    <property type="match status" value="1"/>
</dbReference>
<comment type="caution">
    <text evidence="1">The sequence shown here is derived from an EMBL/GenBank/DDBJ whole genome shotgun (WGS) entry which is preliminary data.</text>
</comment>
<dbReference type="Pfam" id="PF00356">
    <property type="entry name" value="LacI"/>
    <property type="match status" value="1"/>
</dbReference>
<dbReference type="EMBL" id="UYIO01000001">
    <property type="protein sequence ID" value="VDG77193.1"/>
    <property type="molecule type" value="Genomic_DNA"/>
</dbReference>
<dbReference type="Pfam" id="PF13377">
    <property type="entry name" value="Peripla_BP_3"/>
    <property type="match status" value="1"/>
</dbReference>
<dbReference type="PROSITE" id="PS50932">
    <property type="entry name" value="HTH_LACI_2"/>
    <property type="match status" value="1"/>
</dbReference>
<dbReference type="GO" id="GO:0003700">
    <property type="term" value="F:DNA-binding transcription factor activity"/>
    <property type="evidence" value="ECO:0007669"/>
    <property type="project" value="TreeGrafter"/>
</dbReference>
<dbReference type="CDD" id="cd06267">
    <property type="entry name" value="PBP1_LacI_sugar_binding-like"/>
    <property type="match status" value="1"/>
</dbReference>
<dbReference type="Gene3D" id="3.40.50.2300">
    <property type="match status" value="2"/>
</dbReference>
<name>A0A0K9EQX4_9ACTO</name>
<accession>A0A0K9EQX4</accession>
<dbReference type="Gene3D" id="1.10.260.40">
    <property type="entry name" value="lambda repressor-like DNA-binding domains"/>
    <property type="match status" value="1"/>
</dbReference>
<evidence type="ECO:0000313" key="2">
    <source>
        <dbReference type="Proteomes" id="UP000269974"/>
    </source>
</evidence>
<dbReference type="SUPFAM" id="SSF53822">
    <property type="entry name" value="Periplasmic binding protein-like I"/>
    <property type="match status" value="1"/>
</dbReference>
<evidence type="ECO:0000313" key="1">
    <source>
        <dbReference type="EMBL" id="VDG77193.1"/>
    </source>
</evidence>
<sequence>MSSGKTRKRRGPSINKPRIKDVAKLAGVSVGTVSNVINKRESVDPELAQRVEEAMADLHYQPNVAAQSLRRGVGNMVGVIVLDITNPFFSGVVAGIENRLSPERLLVAVSSTGEDSRREQEVLKTFATYKPRGIILTPTSSMTDHIRSLRDSGIPVLLLDSRLKNPEIPSIAVDDFQGAYLAVEHLVELEHRNILFISGPKSLRQTRDRLSGALSAIESSGHSRSSQSRQVRLSHLEIPRFDAAEARVAVQDLLKKCGLLPFWDASTPSSADGFAQLPANFPTAFFCASDQIAFGAMTALRDAGVRIPEQVSLVGFDDIPIAAQTSIPLTTVRQDTEKLGYEAADMLLTAEEKIEHRTLMPQLVVRKSTAPPRLVRVSSRS</sequence>
<dbReference type="CDD" id="cd01392">
    <property type="entry name" value="HTH_LacI"/>
    <property type="match status" value="1"/>
</dbReference>
<organism evidence="1 2">
    <name type="scientific">Actinobaculum suis</name>
    <dbReference type="NCBI Taxonomy" id="1657"/>
    <lineage>
        <taxon>Bacteria</taxon>
        <taxon>Bacillati</taxon>
        <taxon>Actinomycetota</taxon>
        <taxon>Actinomycetes</taxon>
        <taxon>Actinomycetales</taxon>
        <taxon>Actinomycetaceae</taxon>
        <taxon>Actinobaculum</taxon>
    </lineage>
</organism>
<dbReference type="PANTHER" id="PTHR30146">
    <property type="entry name" value="LACI-RELATED TRANSCRIPTIONAL REPRESSOR"/>
    <property type="match status" value="1"/>
</dbReference>
<dbReference type="InterPro" id="IPR028082">
    <property type="entry name" value="Peripla_BP_I"/>
</dbReference>
<dbReference type="InterPro" id="IPR010982">
    <property type="entry name" value="Lambda_DNA-bd_dom_sf"/>
</dbReference>
<dbReference type="PRINTS" id="PR00036">
    <property type="entry name" value="HTHLACI"/>
</dbReference>
<dbReference type="InterPro" id="IPR000843">
    <property type="entry name" value="HTH_LacI"/>
</dbReference>
<dbReference type="RefSeq" id="WP_049620428.1">
    <property type="nucleotide sequence ID" value="NZ_LFUS01000045.1"/>
</dbReference>
<gene>
    <name evidence="1" type="primary">degA_3</name>
    <name evidence="1" type="ORF">NCTC10327_01809</name>
</gene>
<dbReference type="SUPFAM" id="SSF47413">
    <property type="entry name" value="lambda repressor-like DNA-binding domains"/>
    <property type="match status" value="1"/>
</dbReference>
<dbReference type="STRING" id="1657.ACU20_08665"/>
<reference evidence="1 2" key="1">
    <citation type="submission" date="2018-11" db="EMBL/GenBank/DDBJ databases">
        <authorList>
            <consortium name="Pathogen Informatics"/>
        </authorList>
    </citation>
    <scope>NUCLEOTIDE SEQUENCE [LARGE SCALE GENOMIC DNA]</scope>
    <source>
        <strain evidence="1 2">NCTC10327</strain>
    </source>
</reference>
<dbReference type="Proteomes" id="UP000269974">
    <property type="component" value="Unassembled WGS sequence"/>
</dbReference>
<dbReference type="InterPro" id="IPR046335">
    <property type="entry name" value="LacI/GalR-like_sensor"/>
</dbReference>
<proteinExistence type="predicted"/>
<dbReference type="AlphaFoldDB" id="A0A0K9EQX4"/>
<dbReference type="PROSITE" id="PS00356">
    <property type="entry name" value="HTH_LACI_1"/>
    <property type="match status" value="1"/>
</dbReference>
<dbReference type="GO" id="GO:0000976">
    <property type="term" value="F:transcription cis-regulatory region binding"/>
    <property type="evidence" value="ECO:0007669"/>
    <property type="project" value="TreeGrafter"/>
</dbReference>